<feature type="domain" description="DUF4397" evidence="2">
    <location>
        <begin position="45"/>
        <end position="159"/>
    </location>
</feature>
<organism evidence="3 4">
    <name type="scientific">Chryseosolibacter histidini</name>
    <dbReference type="NCBI Taxonomy" id="2782349"/>
    <lineage>
        <taxon>Bacteria</taxon>
        <taxon>Pseudomonadati</taxon>
        <taxon>Bacteroidota</taxon>
        <taxon>Cytophagia</taxon>
        <taxon>Cytophagales</taxon>
        <taxon>Chryseotaleaceae</taxon>
        <taxon>Chryseosolibacter</taxon>
    </lineage>
</organism>
<gene>
    <name evidence="3" type="ORF">KK083_02470</name>
</gene>
<dbReference type="PROSITE" id="PS51257">
    <property type="entry name" value="PROKAR_LIPOPROTEIN"/>
    <property type="match status" value="1"/>
</dbReference>
<comment type="caution">
    <text evidence="3">The sequence shown here is derived from an EMBL/GenBank/DDBJ whole genome shotgun (WGS) entry which is preliminary data.</text>
</comment>
<reference evidence="3 4" key="1">
    <citation type="submission" date="2021-05" db="EMBL/GenBank/DDBJ databases">
        <title>A Polyphasic approach of four new species of the genus Ohtaekwangia: Ohtaekwangia histidinii sp. nov., Ohtaekwangia cretensis sp. nov., Ohtaekwangia indiensis sp. nov., Ohtaekwangia reichenbachii sp. nov. from diverse environment.</title>
        <authorList>
            <person name="Octaviana S."/>
        </authorList>
    </citation>
    <scope>NUCLEOTIDE SEQUENCE [LARGE SCALE GENOMIC DNA]</scope>
    <source>
        <strain evidence="3 4">PWU4</strain>
    </source>
</reference>
<feature type="signal peptide" evidence="1">
    <location>
        <begin position="1"/>
        <end position="29"/>
    </location>
</feature>
<name>A0AAP2GH67_9BACT</name>
<keyword evidence="1" id="KW-0732">Signal</keyword>
<proteinExistence type="predicted"/>
<feature type="chain" id="PRO_5042937370" evidence="1">
    <location>
        <begin position="30"/>
        <end position="235"/>
    </location>
</feature>
<dbReference type="InterPro" id="IPR025510">
    <property type="entry name" value="DUF4397"/>
</dbReference>
<accession>A0AAP2GH67</accession>
<evidence type="ECO:0000313" key="4">
    <source>
        <dbReference type="Proteomes" id="UP001319200"/>
    </source>
</evidence>
<sequence>MMKYNVAEFLKRRAVIVLCCTALVVFLSACLDDNDRNIEPVPLGYVSIYHASPDAPPLDISVDDRRVNSQPFGYSDYSGYLNFYTGSRKMKFSSVNATNALIDTVFDIADGKAYSIFVINRLANIETLVVQDSAASPATGKAMIRFVQLSPDAPAVDVADANGSLFTNTAFKQATPFKEVDAKTYSFDVKSAATGEVLLTAKDVNIREGGFYTIVTRGFATPPAGNTNVFSVEVL</sequence>
<dbReference type="Pfam" id="PF14344">
    <property type="entry name" value="DUF4397"/>
    <property type="match status" value="1"/>
</dbReference>
<dbReference type="EMBL" id="JAHESF010000002">
    <property type="protein sequence ID" value="MBT1695724.1"/>
    <property type="molecule type" value="Genomic_DNA"/>
</dbReference>
<protein>
    <submittedName>
        <fullName evidence="3">DUF4397 domain-containing protein</fullName>
    </submittedName>
</protein>
<keyword evidence="4" id="KW-1185">Reference proteome</keyword>
<evidence type="ECO:0000256" key="1">
    <source>
        <dbReference type="SAM" id="SignalP"/>
    </source>
</evidence>
<evidence type="ECO:0000313" key="3">
    <source>
        <dbReference type="EMBL" id="MBT1695724.1"/>
    </source>
</evidence>
<dbReference type="RefSeq" id="WP_254160363.1">
    <property type="nucleotide sequence ID" value="NZ_JAHESF010000002.1"/>
</dbReference>
<dbReference type="Proteomes" id="UP001319200">
    <property type="component" value="Unassembled WGS sequence"/>
</dbReference>
<dbReference type="AlphaFoldDB" id="A0AAP2GH67"/>
<evidence type="ECO:0000259" key="2">
    <source>
        <dbReference type="Pfam" id="PF14344"/>
    </source>
</evidence>